<evidence type="ECO:0000256" key="12">
    <source>
        <dbReference type="ARBA" id="ARBA00031088"/>
    </source>
</evidence>
<sequence>MFEDRRSIMSKITDQQDNISEINNIDSKYQKALQKFNKFPESKNARELAFTVLYQVYTLNAFSDIAINRTYNNSKLNEQEKSTATAFILGTINETFSLDNIIKKLSKTKINKLDPRVLVILRLGLWQIYFSNQAEHAIVSETVKLCKRFGVSSATSLVNAVLRNSLRKIHKENLNNIEANKYDKAGFTKELYEHFLYELGDENEVNKLAKFLKGSPELNVRIRFNSEDTKSNQVKQVTKLLNEEEISIIPAYFQEDSLHLNLNGKSLHQSEAWKSGEIKAQGESAMLPAIALNPQAHENIADICAAPGGKTIQISDLSKGKAYILASDIQEHRIDLLNSELKRLGIQNVKTRIADASNIEQWRNYENYFDKVLLDVPCSGLGLLQSKPELRLSWSQEGIKELIEIQQKILNVASYILKPGGLMLYSTCTLNTAENSNQVNNFIKDNPNHSLVSMRDNLAEILDNLINLDSSLEQQVDKGEITLWPQKVMSEGFYLALIKKL</sequence>
<dbReference type="GO" id="GO:0003723">
    <property type="term" value="F:RNA binding"/>
    <property type="evidence" value="ECO:0007669"/>
    <property type="project" value="UniProtKB-UniRule"/>
</dbReference>
<feature type="active site" description="Nucleophile" evidence="14">
    <location>
        <position position="428"/>
    </location>
</feature>
<dbReference type="Proteomes" id="UP000237947">
    <property type="component" value="Chromosome"/>
</dbReference>
<dbReference type="SUPFAM" id="SSF48013">
    <property type="entry name" value="NusB-like"/>
    <property type="match status" value="1"/>
</dbReference>
<dbReference type="SUPFAM" id="SSF53335">
    <property type="entry name" value="S-adenosyl-L-methionine-dependent methyltransferases"/>
    <property type="match status" value="1"/>
</dbReference>
<dbReference type="PRINTS" id="PR02008">
    <property type="entry name" value="RCMTFAMILY"/>
</dbReference>
<comment type="subcellular location">
    <subcellularLocation>
        <location evidence="2">Cytoplasm</location>
    </subcellularLocation>
</comment>
<dbReference type="Pfam" id="PF01189">
    <property type="entry name" value="Methyltr_RsmB-F"/>
    <property type="match status" value="1"/>
</dbReference>
<keyword evidence="8 14" id="KW-0808">Transferase</keyword>
<dbReference type="InterPro" id="IPR018314">
    <property type="entry name" value="RsmB/NOL1/NOP2-like_CS"/>
</dbReference>
<keyword evidence="9 14" id="KW-0949">S-adenosyl-L-methionine</keyword>
<keyword evidence="10 14" id="KW-0694">RNA-binding</keyword>
<dbReference type="InterPro" id="IPR001678">
    <property type="entry name" value="MeTrfase_RsmB-F_NOP2_dom"/>
</dbReference>
<reference evidence="17" key="1">
    <citation type="submission" date="2018-02" db="EMBL/GenBank/DDBJ databases">
        <authorList>
            <person name="Holder M.E."/>
            <person name="Ajami N.J."/>
            <person name="Petrosino J.F."/>
        </authorList>
    </citation>
    <scope>NUCLEOTIDE SEQUENCE [LARGE SCALE GENOMIC DNA]</scope>
    <source>
        <strain evidence="17">CCUG 47711</strain>
    </source>
</reference>
<evidence type="ECO:0000256" key="8">
    <source>
        <dbReference type="ARBA" id="ARBA00022679"/>
    </source>
</evidence>
<evidence type="ECO:0000256" key="11">
    <source>
        <dbReference type="ARBA" id="ARBA00030399"/>
    </source>
</evidence>
<dbReference type="KEGG" id="fsa:C5Q98_02525"/>
<dbReference type="Gene3D" id="1.10.940.10">
    <property type="entry name" value="NusB-like"/>
    <property type="match status" value="1"/>
</dbReference>
<dbReference type="GO" id="GO:0005737">
    <property type="term" value="C:cytoplasm"/>
    <property type="evidence" value="ECO:0007669"/>
    <property type="project" value="UniProtKB-SubCell"/>
</dbReference>
<dbReference type="PANTHER" id="PTHR22807:SF53">
    <property type="entry name" value="RIBOSOMAL RNA SMALL SUBUNIT METHYLTRANSFERASE B-RELATED"/>
    <property type="match status" value="1"/>
</dbReference>
<name>A0A2S0KMD3_9FIRM</name>
<evidence type="ECO:0000256" key="6">
    <source>
        <dbReference type="ARBA" id="ARBA00022552"/>
    </source>
</evidence>
<keyword evidence="7 14" id="KW-0489">Methyltransferase</keyword>
<evidence type="ECO:0000313" key="17">
    <source>
        <dbReference type="Proteomes" id="UP000237947"/>
    </source>
</evidence>
<evidence type="ECO:0000256" key="9">
    <source>
        <dbReference type="ARBA" id="ARBA00022691"/>
    </source>
</evidence>
<comment type="catalytic activity">
    <reaction evidence="13">
        <text>cytidine(967) in 16S rRNA + S-adenosyl-L-methionine = 5-methylcytidine(967) in 16S rRNA + S-adenosyl-L-homocysteine + H(+)</text>
        <dbReference type="Rhea" id="RHEA:42748"/>
        <dbReference type="Rhea" id="RHEA-COMP:10219"/>
        <dbReference type="Rhea" id="RHEA-COMP:10220"/>
        <dbReference type="ChEBI" id="CHEBI:15378"/>
        <dbReference type="ChEBI" id="CHEBI:57856"/>
        <dbReference type="ChEBI" id="CHEBI:59789"/>
        <dbReference type="ChEBI" id="CHEBI:74483"/>
        <dbReference type="ChEBI" id="CHEBI:82748"/>
        <dbReference type="EC" id="2.1.1.176"/>
    </reaction>
</comment>
<evidence type="ECO:0000256" key="4">
    <source>
        <dbReference type="ARBA" id="ARBA00012140"/>
    </source>
</evidence>
<comment type="function">
    <text evidence="1">Specifically methylates the cytosine at position 967 (m5C967) of 16S rRNA.</text>
</comment>
<dbReference type="EC" id="2.1.1.176" evidence="4"/>
<gene>
    <name evidence="16" type="ORF">C5Q98_02525</name>
</gene>
<keyword evidence="6" id="KW-0698">rRNA processing</keyword>
<organism evidence="16 17">
    <name type="scientific">Fastidiosipila sanguinis</name>
    <dbReference type="NCBI Taxonomy" id="236753"/>
    <lineage>
        <taxon>Bacteria</taxon>
        <taxon>Bacillati</taxon>
        <taxon>Bacillota</taxon>
        <taxon>Clostridia</taxon>
        <taxon>Eubacteriales</taxon>
        <taxon>Oscillospiraceae</taxon>
        <taxon>Fastidiosipila</taxon>
    </lineage>
</organism>
<dbReference type="InterPro" id="IPR006027">
    <property type="entry name" value="NusB_RsmB_TIM44"/>
</dbReference>
<dbReference type="CDD" id="cd02440">
    <property type="entry name" value="AdoMet_MTases"/>
    <property type="match status" value="1"/>
</dbReference>
<feature type="binding site" evidence="14">
    <location>
        <position position="328"/>
    </location>
    <ligand>
        <name>S-adenosyl-L-methionine</name>
        <dbReference type="ChEBI" id="CHEBI:59789"/>
    </ligand>
</feature>
<protein>
    <recommendedName>
        <fullName evidence="4">16S rRNA (cytosine(967)-C(5))-methyltransferase</fullName>
        <ecNumber evidence="4">2.1.1.176</ecNumber>
    </recommendedName>
    <alternativeName>
        <fullName evidence="11">16S rRNA m5C967 methyltransferase</fullName>
    </alternativeName>
    <alternativeName>
        <fullName evidence="12">rRNA (cytosine-C(5)-)-methyltransferase RsmB</fullName>
    </alternativeName>
</protein>
<evidence type="ECO:0000259" key="15">
    <source>
        <dbReference type="PROSITE" id="PS51686"/>
    </source>
</evidence>
<feature type="binding site" evidence="14">
    <location>
        <position position="355"/>
    </location>
    <ligand>
        <name>S-adenosyl-L-methionine</name>
        <dbReference type="ChEBI" id="CHEBI:59789"/>
    </ligand>
</feature>
<evidence type="ECO:0000256" key="5">
    <source>
        <dbReference type="ARBA" id="ARBA00022490"/>
    </source>
</evidence>
<evidence type="ECO:0000256" key="10">
    <source>
        <dbReference type="ARBA" id="ARBA00022884"/>
    </source>
</evidence>
<dbReference type="PROSITE" id="PS51686">
    <property type="entry name" value="SAM_MT_RSMB_NOP"/>
    <property type="match status" value="1"/>
</dbReference>
<evidence type="ECO:0000256" key="13">
    <source>
        <dbReference type="ARBA" id="ARBA00047283"/>
    </source>
</evidence>
<comment type="similarity">
    <text evidence="3 14">Belongs to the class I-like SAM-binding methyltransferase superfamily. RsmB/NOP family.</text>
</comment>
<dbReference type="GO" id="GO:0008649">
    <property type="term" value="F:rRNA methyltransferase activity"/>
    <property type="evidence" value="ECO:0007669"/>
    <property type="project" value="InterPro"/>
</dbReference>
<dbReference type="NCBIfam" id="TIGR00563">
    <property type="entry name" value="rsmB"/>
    <property type="match status" value="1"/>
</dbReference>
<dbReference type="InterPro" id="IPR049560">
    <property type="entry name" value="MeTrfase_RsmB-F_NOP2_cat"/>
</dbReference>
<evidence type="ECO:0000313" key="16">
    <source>
        <dbReference type="EMBL" id="AVM42174.1"/>
    </source>
</evidence>
<accession>A0A2S0KMD3</accession>
<keyword evidence="17" id="KW-1185">Reference proteome</keyword>
<feature type="domain" description="SAM-dependent MTase RsmB/NOP-type" evidence="15">
    <location>
        <begin position="210"/>
        <end position="501"/>
    </location>
</feature>
<feature type="binding site" evidence="14">
    <location>
        <position position="375"/>
    </location>
    <ligand>
        <name>S-adenosyl-L-methionine</name>
        <dbReference type="ChEBI" id="CHEBI:59789"/>
    </ligand>
</feature>
<dbReference type="GO" id="GO:0006355">
    <property type="term" value="P:regulation of DNA-templated transcription"/>
    <property type="evidence" value="ECO:0007669"/>
    <property type="project" value="InterPro"/>
</dbReference>
<dbReference type="PROSITE" id="PS01153">
    <property type="entry name" value="NOL1_NOP2_SUN"/>
    <property type="match status" value="1"/>
</dbReference>
<evidence type="ECO:0000256" key="1">
    <source>
        <dbReference type="ARBA" id="ARBA00002724"/>
    </source>
</evidence>
<evidence type="ECO:0000256" key="7">
    <source>
        <dbReference type="ARBA" id="ARBA00022603"/>
    </source>
</evidence>
<dbReference type="EMBL" id="CP027226">
    <property type="protein sequence ID" value="AVM42174.1"/>
    <property type="molecule type" value="Genomic_DNA"/>
</dbReference>
<evidence type="ECO:0000256" key="3">
    <source>
        <dbReference type="ARBA" id="ARBA00007494"/>
    </source>
</evidence>
<dbReference type="InterPro" id="IPR004573">
    <property type="entry name" value="rRNA_ssu_MeTfrase_B"/>
</dbReference>
<keyword evidence="5" id="KW-0963">Cytoplasm</keyword>
<dbReference type="InterPro" id="IPR035926">
    <property type="entry name" value="NusB-like_sf"/>
</dbReference>
<feature type="binding site" evidence="14">
    <location>
        <begin position="304"/>
        <end position="310"/>
    </location>
    <ligand>
        <name>S-adenosyl-L-methionine</name>
        <dbReference type="ChEBI" id="CHEBI:59789"/>
    </ligand>
</feature>
<dbReference type="InterPro" id="IPR023267">
    <property type="entry name" value="RCMT"/>
</dbReference>
<proteinExistence type="inferred from homology"/>
<dbReference type="Gene3D" id="3.40.50.150">
    <property type="entry name" value="Vaccinia Virus protein VP39"/>
    <property type="match status" value="1"/>
</dbReference>
<evidence type="ECO:0000256" key="14">
    <source>
        <dbReference type="PROSITE-ProRule" id="PRU01023"/>
    </source>
</evidence>
<dbReference type="InterPro" id="IPR029063">
    <property type="entry name" value="SAM-dependent_MTases_sf"/>
</dbReference>
<dbReference type="Pfam" id="PF01029">
    <property type="entry name" value="NusB"/>
    <property type="match status" value="1"/>
</dbReference>
<dbReference type="PANTHER" id="PTHR22807">
    <property type="entry name" value="NOP2 YEAST -RELATED NOL1/NOP2/FMU SUN DOMAIN-CONTAINING"/>
    <property type="match status" value="1"/>
</dbReference>
<evidence type="ECO:0000256" key="2">
    <source>
        <dbReference type="ARBA" id="ARBA00004496"/>
    </source>
</evidence>
<dbReference type="AlphaFoldDB" id="A0A2S0KMD3"/>
<dbReference type="NCBIfam" id="NF011494">
    <property type="entry name" value="PRK14902.1"/>
    <property type="match status" value="1"/>
</dbReference>